<comment type="caution">
    <text evidence="1">The sequence shown here is derived from an EMBL/GenBank/DDBJ whole genome shotgun (WGS) entry which is preliminary data.</text>
</comment>
<proteinExistence type="predicted"/>
<reference evidence="1 2" key="1">
    <citation type="submission" date="2010-08" db="EMBL/GenBank/DDBJ databases">
        <authorList>
            <person name="Weinstock G."/>
            <person name="Sodergren E."/>
            <person name="Clifton S."/>
            <person name="Fulton L."/>
            <person name="Fulton B."/>
            <person name="Courtney L."/>
            <person name="Fronick C."/>
            <person name="Harrison M."/>
            <person name="Strong C."/>
            <person name="Farmer C."/>
            <person name="Delahaunty K."/>
            <person name="Markovic C."/>
            <person name="Hall O."/>
            <person name="Minx P."/>
            <person name="Tomlinson C."/>
            <person name="Mitreva M."/>
            <person name="Hou S."/>
            <person name="Chen J."/>
            <person name="Wollam A."/>
            <person name="Pepin K.H."/>
            <person name="Johnson M."/>
            <person name="Bhonagiri V."/>
            <person name="Zhang X."/>
            <person name="Suruliraj S."/>
            <person name="Warren W."/>
            <person name="Chinwalla A."/>
            <person name="Mardis E.R."/>
            <person name="Wilson R.K."/>
        </authorList>
    </citation>
    <scope>NUCLEOTIDE SEQUENCE [LARGE SCALE GENOMIC DNA]</scope>
    <source>
        <strain evidence="1 2">F0359</strain>
    </source>
</reference>
<dbReference type="Proteomes" id="UP000003195">
    <property type="component" value="Unassembled WGS sequence"/>
</dbReference>
<accession>E2Z9Y3</accession>
<dbReference type="EMBL" id="AECS01000009">
    <property type="protein sequence ID" value="EFQ04885.1"/>
    <property type="molecule type" value="Genomic_DNA"/>
</dbReference>
<protein>
    <submittedName>
        <fullName evidence="1">Uncharacterized protein</fullName>
    </submittedName>
</protein>
<sequence length="74" mass="8007">MNLVYRRNHMKTIKKFADDILLLAGFILLVVAGSYVSPAVALYTAAVECLSGAYLINYTITADKAKGVDTDAHS</sequence>
<dbReference type="HOGENOM" id="CLU_2821666_0_0_9"/>
<evidence type="ECO:0000313" key="1">
    <source>
        <dbReference type="EMBL" id="EFQ04885.1"/>
    </source>
</evidence>
<gene>
    <name evidence="1" type="ORF">HMPREF9429_00239</name>
</gene>
<dbReference type="eggNOG" id="ENOG502ZVA6">
    <property type="taxonomic scope" value="Bacteria"/>
</dbReference>
<name>E2Z9Y3_9FIRM</name>
<evidence type="ECO:0000313" key="2">
    <source>
        <dbReference type="Proteomes" id="UP000003195"/>
    </source>
</evidence>
<organism evidence="1 2">
    <name type="scientific">Megasphaera micronuciformis F0359</name>
    <dbReference type="NCBI Taxonomy" id="706434"/>
    <lineage>
        <taxon>Bacteria</taxon>
        <taxon>Bacillati</taxon>
        <taxon>Bacillota</taxon>
        <taxon>Negativicutes</taxon>
        <taxon>Veillonellales</taxon>
        <taxon>Veillonellaceae</taxon>
        <taxon>Megasphaera</taxon>
    </lineage>
</organism>
<keyword evidence="2" id="KW-1185">Reference proteome</keyword>
<dbReference type="AlphaFoldDB" id="E2Z9Y3"/>